<dbReference type="Gene3D" id="1.20.1250.20">
    <property type="entry name" value="MFS general substrate transporter like domains"/>
    <property type="match status" value="1"/>
</dbReference>
<accession>A0ABV9Z9P1</accession>
<dbReference type="Pfam" id="PF07690">
    <property type="entry name" value="MFS_1"/>
    <property type="match status" value="1"/>
</dbReference>
<keyword evidence="2" id="KW-0813">Transport</keyword>
<feature type="transmembrane region" description="Helical" evidence="7">
    <location>
        <begin position="21"/>
        <end position="44"/>
    </location>
</feature>
<dbReference type="InterPro" id="IPR036259">
    <property type="entry name" value="MFS_trans_sf"/>
</dbReference>
<evidence type="ECO:0000256" key="1">
    <source>
        <dbReference type="ARBA" id="ARBA00004651"/>
    </source>
</evidence>
<keyword evidence="6 7" id="KW-0472">Membrane</keyword>
<comment type="caution">
    <text evidence="9">The sequence shown here is derived from an EMBL/GenBank/DDBJ whole genome shotgun (WGS) entry which is preliminary data.</text>
</comment>
<gene>
    <name evidence="9" type="ORF">ACFPK1_07535</name>
</gene>
<dbReference type="InterPro" id="IPR020846">
    <property type="entry name" value="MFS_dom"/>
</dbReference>
<protein>
    <submittedName>
        <fullName evidence="9">MFS transporter</fullName>
    </submittedName>
</protein>
<feature type="transmembrane region" description="Helical" evidence="7">
    <location>
        <begin position="145"/>
        <end position="167"/>
    </location>
</feature>
<evidence type="ECO:0000313" key="9">
    <source>
        <dbReference type="EMBL" id="MFC5138079.1"/>
    </source>
</evidence>
<feature type="transmembrane region" description="Helical" evidence="7">
    <location>
        <begin position="173"/>
        <end position="194"/>
    </location>
</feature>
<evidence type="ECO:0000256" key="3">
    <source>
        <dbReference type="ARBA" id="ARBA00022475"/>
    </source>
</evidence>
<organism evidence="9 10">
    <name type="scientific">Actinomycetospora rhizophila</name>
    <dbReference type="NCBI Taxonomy" id="1416876"/>
    <lineage>
        <taxon>Bacteria</taxon>
        <taxon>Bacillati</taxon>
        <taxon>Actinomycetota</taxon>
        <taxon>Actinomycetes</taxon>
        <taxon>Pseudonocardiales</taxon>
        <taxon>Pseudonocardiaceae</taxon>
        <taxon>Actinomycetospora</taxon>
    </lineage>
</organism>
<dbReference type="Gene3D" id="1.20.1720.10">
    <property type="entry name" value="Multidrug resistance protein D"/>
    <property type="match status" value="1"/>
</dbReference>
<sequence>MPRSAAARAVATMSTASFVTVAAALAALNLLVVFDGLVVTVALPALQQALGTPGSAASWVITAFAVPLGGTLLLGGRLGDRVGPRPCFADGMALFALGLLVSGLAGGFPVLVAGRVLQGLGAGLALPNTFSLASAIPVPGRRGAVFAASAVAGSSGSAVAAVIGGLLVDGLGWRSVFLVAVPVALATAGVLWVMLPGEVRDPGVTLPWTSSAWFVLAAASVVLAISDAGSWSAAGVAVVALAGFVVTERRRAQPLIPRAVLARRSLRGALLGMPGQVAAYNGIVYVGLLWFQVARGLSPWQAGLAFAPVGLGAIVGSRLAMVVLARHGWRSGAVVGLLVAAAALGVLGLAPDAPYPAVVLPVLTVLGTALAVSVVTLNVAAGLDSTDGERGAAYGVFETTTHVSSALAVAALAVVLGAAATSADFARAFLAQSAAAAVCGVAVLVFAIVVPRRRH</sequence>
<dbReference type="PANTHER" id="PTHR42718">
    <property type="entry name" value="MAJOR FACILITATOR SUPERFAMILY MULTIDRUG TRANSPORTER MFSC"/>
    <property type="match status" value="1"/>
</dbReference>
<evidence type="ECO:0000313" key="10">
    <source>
        <dbReference type="Proteomes" id="UP001596175"/>
    </source>
</evidence>
<keyword evidence="5 7" id="KW-1133">Transmembrane helix</keyword>
<dbReference type="Proteomes" id="UP001596175">
    <property type="component" value="Unassembled WGS sequence"/>
</dbReference>
<evidence type="ECO:0000259" key="8">
    <source>
        <dbReference type="PROSITE" id="PS50850"/>
    </source>
</evidence>
<evidence type="ECO:0000256" key="6">
    <source>
        <dbReference type="ARBA" id="ARBA00023136"/>
    </source>
</evidence>
<feature type="transmembrane region" description="Helical" evidence="7">
    <location>
        <begin position="403"/>
        <end position="423"/>
    </location>
</feature>
<keyword evidence="3" id="KW-1003">Cell membrane</keyword>
<dbReference type="PANTHER" id="PTHR42718:SF46">
    <property type="entry name" value="BLR6921 PROTEIN"/>
    <property type="match status" value="1"/>
</dbReference>
<dbReference type="PROSITE" id="PS50850">
    <property type="entry name" value="MFS"/>
    <property type="match status" value="1"/>
</dbReference>
<feature type="domain" description="Major facilitator superfamily (MFS) profile" evidence="8">
    <location>
        <begin position="21"/>
        <end position="454"/>
    </location>
</feature>
<evidence type="ECO:0000256" key="7">
    <source>
        <dbReference type="SAM" id="Phobius"/>
    </source>
</evidence>
<evidence type="ECO:0000256" key="5">
    <source>
        <dbReference type="ARBA" id="ARBA00022989"/>
    </source>
</evidence>
<feature type="transmembrane region" description="Helical" evidence="7">
    <location>
        <begin position="56"/>
        <end position="75"/>
    </location>
</feature>
<dbReference type="InterPro" id="IPR011701">
    <property type="entry name" value="MFS"/>
</dbReference>
<reference evidence="10" key="1">
    <citation type="journal article" date="2019" name="Int. J. Syst. Evol. Microbiol.">
        <title>The Global Catalogue of Microorganisms (GCM) 10K type strain sequencing project: providing services to taxonomists for standard genome sequencing and annotation.</title>
        <authorList>
            <consortium name="The Broad Institute Genomics Platform"/>
            <consortium name="The Broad Institute Genome Sequencing Center for Infectious Disease"/>
            <person name="Wu L."/>
            <person name="Ma J."/>
        </authorList>
    </citation>
    <scope>NUCLEOTIDE SEQUENCE [LARGE SCALE GENOMIC DNA]</scope>
    <source>
        <strain evidence="10">XZYJ18</strain>
    </source>
</reference>
<dbReference type="SUPFAM" id="SSF103473">
    <property type="entry name" value="MFS general substrate transporter"/>
    <property type="match status" value="1"/>
</dbReference>
<feature type="transmembrane region" description="Helical" evidence="7">
    <location>
        <begin position="357"/>
        <end position="383"/>
    </location>
</feature>
<evidence type="ECO:0000256" key="4">
    <source>
        <dbReference type="ARBA" id="ARBA00022692"/>
    </source>
</evidence>
<keyword evidence="10" id="KW-1185">Reference proteome</keyword>
<feature type="transmembrane region" description="Helical" evidence="7">
    <location>
        <begin position="332"/>
        <end position="351"/>
    </location>
</feature>
<feature type="transmembrane region" description="Helical" evidence="7">
    <location>
        <begin position="303"/>
        <end position="325"/>
    </location>
</feature>
<dbReference type="EMBL" id="JBHSKG010000003">
    <property type="protein sequence ID" value="MFC5138079.1"/>
    <property type="molecule type" value="Genomic_DNA"/>
</dbReference>
<feature type="transmembrane region" description="Helical" evidence="7">
    <location>
        <begin position="87"/>
        <end position="110"/>
    </location>
</feature>
<name>A0ABV9Z9P1_9PSEU</name>
<dbReference type="RefSeq" id="WP_378020305.1">
    <property type="nucleotide sequence ID" value="NZ_JBHSKG010000003.1"/>
</dbReference>
<feature type="transmembrane region" description="Helical" evidence="7">
    <location>
        <begin position="268"/>
        <end position="291"/>
    </location>
</feature>
<proteinExistence type="predicted"/>
<comment type="subcellular location">
    <subcellularLocation>
        <location evidence="1">Cell membrane</location>
        <topology evidence="1">Multi-pass membrane protein</topology>
    </subcellularLocation>
</comment>
<feature type="transmembrane region" description="Helical" evidence="7">
    <location>
        <begin position="429"/>
        <end position="450"/>
    </location>
</feature>
<evidence type="ECO:0000256" key="2">
    <source>
        <dbReference type="ARBA" id="ARBA00022448"/>
    </source>
</evidence>
<keyword evidence="4 7" id="KW-0812">Transmembrane</keyword>
<feature type="transmembrane region" description="Helical" evidence="7">
    <location>
        <begin position="206"/>
        <end position="225"/>
    </location>
</feature>